<evidence type="ECO:0000256" key="2">
    <source>
        <dbReference type="ARBA" id="ARBA00022980"/>
    </source>
</evidence>
<dbReference type="Proteomes" id="UP000266723">
    <property type="component" value="Unassembled WGS sequence"/>
</dbReference>
<evidence type="ECO:0000313" key="6">
    <source>
        <dbReference type="EMBL" id="KAF3517347.1"/>
    </source>
</evidence>
<dbReference type="PANTHER" id="PTHR10759">
    <property type="entry name" value="60S RIBOSOMAL PROTEIN L34"/>
    <property type="match status" value="1"/>
</dbReference>
<dbReference type="EMBL" id="QGKV02001556">
    <property type="protein sequence ID" value="KAF3517347.1"/>
    <property type="molecule type" value="Genomic_DNA"/>
</dbReference>
<feature type="signal peptide" evidence="5">
    <location>
        <begin position="1"/>
        <end position="26"/>
    </location>
</feature>
<comment type="similarity">
    <text evidence="1">Belongs to the eukaryotic ribosomal protein eL34 family.</text>
</comment>
<feature type="chain" id="PRO_5046698508" description="60S ribosomal protein L34" evidence="5">
    <location>
        <begin position="27"/>
        <end position="216"/>
    </location>
</feature>
<sequence length="216" mass="24977">MLGTRMMLLLLLCIGLLSNHRYNVSALRNKEFFHRQSQGDRAGVHPGEIAKLRGINRHNCEDQVMLIGNQRLLEEVNKNEVKPGKTQEQTNMTKKSFQSSKRRKRMASKHSGDRKLNLRKMQGRKTTLRRHSNDKMCEGEVGQEISVFKIPHLRPAEYKRSRLSRNRRTVNRAYGGVLSALAVRERIVRAFLVEEQKIVKKVLKLQKAKEKVAPKS</sequence>
<organism evidence="6 7">
    <name type="scientific">Brassica cretica</name>
    <name type="common">Mustard</name>
    <dbReference type="NCBI Taxonomy" id="69181"/>
    <lineage>
        <taxon>Eukaryota</taxon>
        <taxon>Viridiplantae</taxon>
        <taxon>Streptophyta</taxon>
        <taxon>Embryophyta</taxon>
        <taxon>Tracheophyta</taxon>
        <taxon>Spermatophyta</taxon>
        <taxon>Magnoliopsida</taxon>
        <taxon>eudicotyledons</taxon>
        <taxon>Gunneridae</taxon>
        <taxon>Pentapetalae</taxon>
        <taxon>rosids</taxon>
        <taxon>malvids</taxon>
        <taxon>Brassicales</taxon>
        <taxon>Brassicaceae</taxon>
        <taxon>Brassiceae</taxon>
        <taxon>Brassica</taxon>
    </lineage>
</organism>
<dbReference type="InterPro" id="IPR008195">
    <property type="entry name" value="Ribosomal_eL34"/>
</dbReference>
<feature type="region of interest" description="Disordered" evidence="4">
    <location>
        <begin position="80"/>
        <end position="113"/>
    </location>
</feature>
<evidence type="ECO:0000256" key="1">
    <source>
        <dbReference type="ARBA" id="ARBA00009875"/>
    </source>
</evidence>
<name>A0ABQ7AT79_BRACR</name>
<proteinExistence type="inferred from homology"/>
<evidence type="ECO:0000256" key="4">
    <source>
        <dbReference type="SAM" id="MobiDB-lite"/>
    </source>
</evidence>
<reference evidence="6 7" key="1">
    <citation type="journal article" date="2020" name="BMC Genomics">
        <title>Intraspecific diversification of the crop wild relative Brassica cretica Lam. using demographic model selection.</title>
        <authorList>
            <person name="Kioukis A."/>
            <person name="Michalopoulou V.A."/>
            <person name="Briers L."/>
            <person name="Pirintsos S."/>
            <person name="Studholme D.J."/>
            <person name="Pavlidis P."/>
            <person name="Sarris P.F."/>
        </authorList>
    </citation>
    <scope>NUCLEOTIDE SEQUENCE [LARGE SCALE GENOMIC DNA]</scope>
    <source>
        <strain evidence="7">cv. PFS-1207/04</strain>
    </source>
</reference>
<keyword evidence="3" id="KW-0687">Ribonucleoprotein</keyword>
<dbReference type="Gene3D" id="6.20.340.10">
    <property type="match status" value="1"/>
</dbReference>
<protein>
    <recommendedName>
        <fullName evidence="8">60S ribosomal protein L34</fullName>
    </recommendedName>
</protein>
<evidence type="ECO:0000313" key="7">
    <source>
        <dbReference type="Proteomes" id="UP000266723"/>
    </source>
</evidence>
<gene>
    <name evidence="6" type="ORF">DY000_02063459</name>
</gene>
<evidence type="ECO:0008006" key="8">
    <source>
        <dbReference type="Google" id="ProtNLM"/>
    </source>
</evidence>
<comment type="caution">
    <text evidence="6">The sequence shown here is derived from an EMBL/GenBank/DDBJ whole genome shotgun (WGS) entry which is preliminary data.</text>
</comment>
<dbReference type="InterPro" id="IPR038562">
    <property type="entry name" value="Ribosomal_eL34_C_sf"/>
</dbReference>
<evidence type="ECO:0000256" key="3">
    <source>
        <dbReference type="ARBA" id="ARBA00023274"/>
    </source>
</evidence>
<accession>A0ABQ7AT79</accession>
<keyword evidence="2" id="KW-0689">Ribosomal protein</keyword>
<evidence type="ECO:0000256" key="5">
    <source>
        <dbReference type="SAM" id="SignalP"/>
    </source>
</evidence>
<keyword evidence="5" id="KW-0732">Signal</keyword>
<keyword evidence="7" id="KW-1185">Reference proteome</keyword>
<dbReference type="Pfam" id="PF01199">
    <property type="entry name" value="Ribosomal_L34e"/>
    <property type="match status" value="1"/>
</dbReference>